<feature type="transmembrane region" description="Helical" evidence="8">
    <location>
        <begin position="72"/>
        <end position="94"/>
    </location>
</feature>
<gene>
    <name evidence="9" type="ORF">PYK22_00283</name>
</gene>
<feature type="transmembrane region" description="Helical" evidence="8">
    <location>
        <begin position="262"/>
        <end position="289"/>
    </location>
</feature>
<dbReference type="Pfam" id="PF01032">
    <property type="entry name" value="FecCD"/>
    <property type="match status" value="1"/>
</dbReference>
<dbReference type="GO" id="GO:0022857">
    <property type="term" value="F:transmembrane transporter activity"/>
    <property type="evidence" value="ECO:0007669"/>
    <property type="project" value="InterPro"/>
</dbReference>
<dbReference type="InterPro" id="IPR037294">
    <property type="entry name" value="ABC_BtuC-like"/>
</dbReference>
<feature type="transmembrane region" description="Helical" evidence="8">
    <location>
        <begin position="329"/>
        <end position="348"/>
    </location>
</feature>
<sequence>MVEVTASLERQIHKRRALLCALVAALCALMLLALSIGATPFTPAEVLAVFLRRLGFNSLAVEEQREKVLFAIRLPRVLFGVMIGAGLATSGAVMQGLFRNPLADPGLVGVSSGAALGAVTMIVLGGPRYLLGHSILLPLVPGAAFAGGLVVTLFVLRFARSAGKTDTATMLLAGIAINALVGAFIGYLTYIATDVQLRDIAFWSLGSLSGATWATLLVTAPFILLAVLSSLQLAGALNAMLLGEAEAGHLGVATEKVKRRAVIFVALAVGAGVAFAGTIGFIGLVTPHLLRLLIGPDHRHLLPSAALLGACLMLAADAIARSAAAPAELPIGIVTASLGAPFFLWLLARRRRGLSV</sequence>
<evidence type="ECO:0000256" key="5">
    <source>
        <dbReference type="ARBA" id="ARBA00022692"/>
    </source>
</evidence>
<comment type="subcellular location">
    <subcellularLocation>
        <location evidence="1">Cell membrane</location>
        <topology evidence="1">Multi-pass membrane protein</topology>
    </subcellularLocation>
</comment>
<dbReference type="PANTHER" id="PTHR30472:SF25">
    <property type="entry name" value="ABC TRANSPORTER PERMEASE PROTEIN MJ0876-RELATED"/>
    <property type="match status" value="1"/>
</dbReference>
<evidence type="ECO:0000256" key="1">
    <source>
        <dbReference type="ARBA" id="ARBA00004651"/>
    </source>
</evidence>
<dbReference type="InterPro" id="IPR000522">
    <property type="entry name" value="ABC_transptr_permease_BtuC"/>
</dbReference>
<evidence type="ECO:0000313" key="9">
    <source>
        <dbReference type="EMBL" id="CDM64290.1"/>
    </source>
</evidence>
<accession>A0A0B6WVX0</accession>
<dbReference type="OrthoDB" id="9792889at2"/>
<feature type="transmembrane region" description="Helical" evidence="8">
    <location>
        <begin position="135"/>
        <end position="156"/>
    </location>
</feature>
<dbReference type="CDD" id="cd06550">
    <property type="entry name" value="TM_ABC_iron-siderophores_like"/>
    <property type="match status" value="1"/>
</dbReference>
<dbReference type="AlphaFoldDB" id="A0A0B6WVX0"/>
<evidence type="ECO:0000256" key="7">
    <source>
        <dbReference type="ARBA" id="ARBA00023136"/>
    </source>
</evidence>
<dbReference type="GO" id="GO:0005886">
    <property type="term" value="C:plasma membrane"/>
    <property type="evidence" value="ECO:0007669"/>
    <property type="project" value="UniProtKB-SubCell"/>
</dbReference>
<keyword evidence="6 8" id="KW-1133">Transmembrane helix</keyword>
<reference evidence="9 10" key="1">
    <citation type="submission" date="2013-12" db="EMBL/GenBank/DDBJ databases">
        <authorList>
            <person name="Stott M."/>
        </authorList>
    </citation>
    <scope>NUCLEOTIDE SEQUENCE [LARGE SCALE GENOMIC DNA]</scope>
    <source>
        <strain evidence="9 10">K22</strain>
    </source>
</reference>
<dbReference type="EMBL" id="CBXV010000001">
    <property type="protein sequence ID" value="CDM64290.1"/>
    <property type="molecule type" value="Genomic_DNA"/>
</dbReference>
<dbReference type="STRING" id="454194.PYK22_00283"/>
<evidence type="ECO:0000256" key="4">
    <source>
        <dbReference type="ARBA" id="ARBA00022475"/>
    </source>
</evidence>
<dbReference type="Gene3D" id="1.10.3470.10">
    <property type="entry name" value="ABC transporter involved in vitamin B12 uptake, BtuC"/>
    <property type="match status" value="1"/>
</dbReference>
<comment type="similarity">
    <text evidence="2">Belongs to the binding-protein-dependent transport system permease family. FecCD subfamily.</text>
</comment>
<name>A0A0B6WVX0_9BACT</name>
<reference evidence="9 10" key="2">
    <citation type="submission" date="2015-01" db="EMBL/GenBank/DDBJ databases">
        <title>Complete genome sequence of Pyrinomonas methylaliphatogenes type strain K22T.</title>
        <authorList>
            <person name="Lee K.C.Y."/>
            <person name="Power J.F."/>
            <person name="Dunfield P.F."/>
            <person name="Morgan X.C."/>
            <person name="Huttenhower C."/>
            <person name="Stott M.B."/>
        </authorList>
    </citation>
    <scope>NUCLEOTIDE SEQUENCE [LARGE SCALE GENOMIC DNA]</scope>
    <source>
        <strain evidence="9 10">K22</strain>
    </source>
</reference>
<dbReference type="RefSeq" id="WP_041973397.1">
    <property type="nucleotide sequence ID" value="NZ_CBXV010000001.1"/>
</dbReference>
<dbReference type="SUPFAM" id="SSF81345">
    <property type="entry name" value="ABC transporter involved in vitamin B12 uptake, BtuC"/>
    <property type="match status" value="1"/>
</dbReference>
<organism evidence="9 10">
    <name type="scientific">Pyrinomonas methylaliphatogenes</name>
    <dbReference type="NCBI Taxonomy" id="454194"/>
    <lineage>
        <taxon>Bacteria</taxon>
        <taxon>Pseudomonadati</taxon>
        <taxon>Acidobacteriota</taxon>
        <taxon>Blastocatellia</taxon>
        <taxon>Blastocatellales</taxon>
        <taxon>Pyrinomonadaceae</taxon>
        <taxon>Pyrinomonas</taxon>
    </lineage>
</organism>
<dbReference type="Proteomes" id="UP000031518">
    <property type="component" value="Unassembled WGS sequence"/>
</dbReference>
<keyword evidence="5 8" id="KW-0812">Transmembrane</keyword>
<feature type="transmembrane region" description="Helical" evidence="8">
    <location>
        <begin position="106"/>
        <end position="129"/>
    </location>
</feature>
<keyword evidence="3" id="KW-0813">Transport</keyword>
<evidence type="ECO:0000256" key="3">
    <source>
        <dbReference type="ARBA" id="ARBA00022448"/>
    </source>
</evidence>
<proteinExistence type="inferred from homology"/>
<keyword evidence="4" id="KW-1003">Cell membrane</keyword>
<protein>
    <submittedName>
        <fullName evidence="9">ABC-type Fe3+-siderophore transport system, permease component</fullName>
    </submittedName>
</protein>
<evidence type="ECO:0000256" key="2">
    <source>
        <dbReference type="ARBA" id="ARBA00007935"/>
    </source>
</evidence>
<evidence type="ECO:0000256" key="8">
    <source>
        <dbReference type="SAM" id="Phobius"/>
    </source>
</evidence>
<keyword evidence="10" id="KW-1185">Reference proteome</keyword>
<dbReference type="GO" id="GO:0033214">
    <property type="term" value="P:siderophore-iron import into cell"/>
    <property type="evidence" value="ECO:0007669"/>
    <property type="project" value="TreeGrafter"/>
</dbReference>
<dbReference type="PANTHER" id="PTHR30472">
    <property type="entry name" value="FERRIC ENTEROBACTIN TRANSPORT SYSTEM PERMEASE PROTEIN"/>
    <property type="match status" value="1"/>
</dbReference>
<dbReference type="FunFam" id="1.10.3470.10:FF:000001">
    <property type="entry name" value="Vitamin B12 ABC transporter permease BtuC"/>
    <property type="match status" value="1"/>
</dbReference>
<evidence type="ECO:0000256" key="6">
    <source>
        <dbReference type="ARBA" id="ARBA00022989"/>
    </source>
</evidence>
<feature type="transmembrane region" description="Helical" evidence="8">
    <location>
        <begin position="168"/>
        <end position="188"/>
    </location>
</feature>
<keyword evidence="7 8" id="KW-0472">Membrane</keyword>
<evidence type="ECO:0000313" key="10">
    <source>
        <dbReference type="Proteomes" id="UP000031518"/>
    </source>
</evidence>